<evidence type="ECO:0000256" key="13">
    <source>
        <dbReference type="ARBA" id="ARBA00023303"/>
    </source>
</evidence>
<organism evidence="19 20">
    <name type="scientific">Rosa chinensis</name>
    <name type="common">China rose</name>
    <dbReference type="NCBI Taxonomy" id="74649"/>
    <lineage>
        <taxon>Eukaryota</taxon>
        <taxon>Viridiplantae</taxon>
        <taxon>Streptophyta</taxon>
        <taxon>Embryophyta</taxon>
        <taxon>Tracheophyta</taxon>
        <taxon>Spermatophyta</taxon>
        <taxon>Magnoliopsida</taxon>
        <taxon>eudicotyledons</taxon>
        <taxon>Gunneridae</taxon>
        <taxon>Pentapetalae</taxon>
        <taxon>rosids</taxon>
        <taxon>fabids</taxon>
        <taxon>Rosales</taxon>
        <taxon>Rosaceae</taxon>
        <taxon>Rosoideae</taxon>
        <taxon>Rosoideae incertae sedis</taxon>
        <taxon>Rosa</taxon>
    </lineage>
</organism>
<dbReference type="InterPro" id="IPR001320">
    <property type="entry name" value="Iontro_rcpt_C"/>
</dbReference>
<dbReference type="AlphaFoldDB" id="A0A2P6PQK9"/>
<keyword evidence="20" id="KW-1185">Reference proteome</keyword>
<dbReference type="Gene3D" id="3.40.50.2300">
    <property type="match status" value="2"/>
</dbReference>
<keyword evidence="5 17" id="KW-0812">Transmembrane</keyword>
<evidence type="ECO:0000256" key="14">
    <source>
        <dbReference type="ARBA" id="ARBA00049638"/>
    </source>
</evidence>
<sequence length="916" mass="102022">MKNHTNINTILVPFMFFFVLFSWIFMALSAQNTTIRVNVGVILDFDSGSGKSGNVYWSCMKLALSDFYASNPHYRTRLVLLPRNSKGTVVGAAAAAVDLINNKDVQAIIGPGTSMEADFVINVGTEAKVPILTFSASSPCLTSLGSSFFFRLTQNDLIQVKAISGIVQNFGWRQVVPIYEDNSYGEGIIPFLIDALQECDAHVPYRSVVSESATDDQIEKELYKLMTMQTRVFVVHMMNLDLCSKLFSKAKSIGMMSTDYVWIMTGGISNRINSMSYSDRNSMEGVLGIQTDIRRTPKLKEFERRWKMKFQQDNPNITLDVYGFQAHDAIFALAMAVEQFGNTSIEYQNASDSLKATDLDALKVSQYGPELAKALSRTRFEGIAGEFNVVEGELQSTTYKIINIIGGNVKRIALCTPQKGMVSANTSKVFTNSKCIFEPIKWPGDSFSVPKGWEIPTNRKKLRVGVPVKDSLTEFVKITKDPNTKTTAVTGFCIDVFNAALELLPYALPYEFIPYENSNGSMAGTYDDLVYQVFLDKFDAVVGDTTIRANRSLYVDFTMPYSESDVGMVVPISDSKSKNAWIFMQPLTWGLWLTTLCFFIFIAFVVWVLEHRINKDFRGPPSHQVGTSFWFSFSTMVFSHREKVVSNSARFVITVWVFVMLIVTQSYTANLSSLLTVQQPQPTVTELNDLLRNGDNVGYSKNSFVREVLIEKGFKNRVKEIKLMEDGDKELTKGTAKGGIAAFVGDTPALEFFLAKYCSKYIMVGPISKTNGFAFVFPKGSPLVADMSSAILNVTEGKKIMKIEANWIKKESNCQGSSSSNISGPNSLGLNSFWGLFLVAGIVSVFSLIIFFTSFIYKHKHVLMSPDSTASTWRRIRAIFETFDDRDASYYSSTSSQHLKKFSGVGDHGPNASITG</sequence>
<keyword evidence="4 15" id="KW-0813">Transport</keyword>
<name>A0A2P6PQK9_ROSCH</name>
<keyword evidence="6" id="KW-0732">Signal</keyword>
<dbReference type="InterPro" id="IPR015683">
    <property type="entry name" value="Ionotropic_Glu_rcpt"/>
</dbReference>
<dbReference type="EMBL" id="PDCK01000044">
    <property type="protein sequence ID" value="PRQ24200.1"/>
    <property type="molecule type" value="Genomic_DNA"/>
</dbReference>
<evidence type="ECO:0000256" key="6">
    <source>
        <dbReference type="ARBA" id="ARBA00022729"/>
    </source>
</evidence>
<keyword evidence="10 15" id="KW-0675">Receptor</keyword>
<dbReference type="FunFam" id="3.40.50.2300:FF:000188">
    <property type="entry name" value="Glutamate receptor"/>
    <property type="match status" value="1"/>
</dbReference>
<keyword evidence="16" id="KW-1015">Disulfide bond</keyword>
<comment type="subunit">
    <text evidence="3">May form heteromers.</text>
</comment>
<dbReference type="InterPro" id="IPR028082">
    <property type="entry name" value="Peripla_BP_I"/>
</dbReference>
<evidence type="ECO:0000256" key="17">
    <source>
        <dbReference type="SAM" id="Phobius"/>
    </source>
</evidence>
<feature type="disulfide bond" evidence="16">
    <location>
        <begin position="758"/>
        <end position="814"/>
    </location>
</feature>
<dbReference type="GO" id="GO:0016020">
    <property type="term" value="C:membrane"/>
    <property type="evidence" value="ECO:0007669"/>
    <property type="project" value="UniProtKB-SubCell"/>
</dbReference>
<dbReference type="SUPFAM" id="SSF81324">
    <property type="entry name" value="Voltage-gated potassium channels"/>
    <property type="match status" value="1"/>
</dbReference>
<comment type="subcellular location">
    <subcellularLocation>
        <location evidence="1">Membrane</location>
        <topology evidence="1">Multi-pass membrane protein</topology>
    </subcellularLocation>
</comment>
<keyword evidence="7 17" id="KW-1133">Transmembrane helix</keyword>
<dbReference type="InterPro" id="IPR017103">
    <property type="entry name" value="Iontropic_Glu_rcpt_pln"/>
</dbReference>
<dbReference type="Proteomes" id="UP000238479">
    <property type="component" value="Chromosome 6"/>
</dbReference>
<evidence type="ECO:0000313" key="20">
    <source>
        <dbReference type="Proteomes" id="UP000238479"/>
    </source>
</evidence>
<evidence type="ECO:0000256" key="2">
    <source>
        <dbReference type="ARBA" id="ARBA00008685"/>
    </source>
</evidence>
<dbReference type="Gene3D" id="1.10.287.70">
    <property type="match status" value="1"/>
</dbReference>
<comment type="function">
    <text evidence="14">Glutamate-gated receptor that probably acts as a non-selective cation channel. May be involved in light-signal transduction and calcium homeostasis via the regulation of calcium influx into cells.</text>
</comment>
<dbReference type="FunFam" id="3.40.190.10:FF:000103">
    <property type="entry name" value="Glutamate receptor"/>
    <property type="match status" value="1"/>
</dbReference>
<reference evidence="19 20" key="1">
    <citation type="journal article" date="2018" name="Nat. Genet.">
        <title>The Rosa genome provides new insights in the design of modern roses.</title>
        <authorList>
            <person name="Bendahmane M."/>
        </authorList>
    </citation>
    <scope>NUCLEOTIDE SEQUENCE [LARGE SCALE GENOMIC DNA]</scope>
    <source>
        <strain evidence="20">cv. Old Blush</strain>
    </source>
</reference>
<comment type="similarity">
    <text evidence="2 15">Belongs to the glutamate-gated ion channel (TC 1.A.10.1) family.</text>
</comment>
<evidence type="ECO:0000256" key="11">
    <source>
        <dbReference type="ARBA" id="ARBA00023180"/>
    </source>
</evidence>
<dbReference type="CDD" id="cd19990">
    <property type="entry name" value="PBP1_GABAb_receptor_plant"/>
    <property type="match status" value="1"/>
</dbReference>
<comment type="caution">
    <text evidence="19">The sequence shown here is derived from an EMBL/GenBank/DDBJ whole genome shotgun (WGS) entry which is preliminary data.</text>
</comment>
<evidence type="ECO:0000256" key="16">
    <source>
        <dbReference type="PIRSR" id="PIRSR037090-50"/>
    </source>
</evidence>
<dbReference type="Pfam" id="PF01094">
    <property type="entry name" value="ANF_receptor"/>
    <property type="match status" value="1"/>
</dbReference>
<keyword evidence="13 15" id="KW-0407">Ion channel</keyword>
<evidence type="ECO:0000256" key="15">
    <source>
        <dbReference type="PIRNR" id="PIRNR037090"/>
    </source>
</evidence>
<dbReference type="SUPFAM" id="SSF53850">
    <property type="entry name" value="Periplasmic binding protein-like II"/>
    <property type="match status" value="1"/>
</dbReference>
<dbReference type="Pfam" id="PF00060">
    <property type="entry name" value="Lig_chan"/>
    <property type="match status" value="1"/>
</dbReference>
<evidence type="ECO:0000259" key="18">
    <source>
        <dbReference type="SMART" id="SM00079"/>
    </source>
</evidence>
<dbReference type="PANTHER" id="PTHR34836:SF1">
    <property type="entry name" value="OS09G0428600 PROTEIN"/>
    <property type="match status" value="1"/>
</dbReference>
<keyword evidence="12 15" id="KW-1071">Ligand-gated ion channel</keyword>
<feature type="domain" description="Ionotropic glutamate receptor C-terminal" evidence="18">
    <location>
        <begin position="461"/>
        <end position="810"/>
    </location>
</feature>
<dbReference type="OMA" id="ENFNDAG"/>
<gene>
    <name evidence="19" type="ORF">RchiOBHm_Chr6g0269781</name>
</gene>
<evidence type="ECO:0000313" key="19">
    <source>
        <dbReference type="EMBL" id="PRQ24200.1"/>
    </source>
</evidence>
<evidence type="ECO:0000256" key="12">
    <source>
        <dbReference type="ARBA" id="ARBA00023286"/>
    </source>
</evidence>
<dbReference type="SUPFAM" id="SSF53822">
    <property type="entry name" value="Periplasmic binding protein-like I"/>
    <property type="match status" value="1"/>
</dbReference>
<keyword evidence="8 15" id="KW-0406">Ion transport</keyword>
<evidence type="ECO:0000256" key="9">
    <source>
        <dbReference type="ARBA" id="ARBA00023136"/>
    </source>
</evidence>
<protein>
    <recommendedName>
        <fullName evidence="15">Glutamate receptor</fullName>
    </recommendedName>
</protein>
<evidence type="ECO:0000256" key="10">
    <source>
        <dbReference type="ARBA" id="ARBA00023170"/>
    </source>
</evidence>
<dbReference type="Gramene" id="PRQ24200">
    <property type="protein sequence ID" value="PRQ24200"/>
    <property type="gene ID" value="RchiOBHm_Chr6g0269781"/>
</dbReference>
<feature type="transmembrane region" description="Helical" evidence="17">
    <location>
        <begin position="7"/>
        <end position="28"/>
    </location>
</feature>
<dbReference type="PIRSF" id="PIRSF037090">
    <property type="entry name" value="Iontro_Glu-like_rcpt_pln"/>
    <property type="match status" value="1"/>
</dbReference>
<feature type="transmembrane region" description="Helical" evidence="17">
    <location>
        <begin position="649"/>
        <end position="667"/>
    </location>
</feature>
<dbReference type="Pfam" id="PF10613">
    <property type="entry name" value="Lig_chan-Glu_bd"/>
    <property type="match status" value="1"/>
</dbReference>
<keyword evidence="11" id="KW-0325">Glycoprotein</keyword>
<dbReference type="GO" id="GO:0015276">
    <property type="term" value="F:ligand-gated monoatomic ion channel activity"/>
    <property type="evidence" value="ECO:0007669"/>
    <property type="project" value="InterPro"/>
</dbReference>
<accession>A0A2P6PQK9</accession>
<proteinExistence type="inferred from homology"/>
<feature type="transmembrane region" description="Helical" evidence="17">
    <location>
        <begin position="833"/>
        <end position="857"/>
    </location>
</feature>
<evidence type="ECO:0000256" key="8">
    <source>
        <dbReference type="ARBA" id="ARBA00023065"/>
    </source>
</evidence>
<evidence type="ECO:0000256" key="1">
    <source>
        <dbReference type="ARBA" id="ARBA00004141"/>
    </source>
</evidence>
<evidence type="ECO:0000256" key="4">
    <source>
        <dbReference type="ARBA" id="ARBA00022448"/>
    </source>
</evidence>
<keyword evidence="9 15" id="KW-0472">Membrane</keyword>
<dbReference type="InterPro" id="IPR044440">
    <property type="entry name" value="GABAb_receptor_plant_PBP1"/>
</dbReference>
<evidence type="ECO:0000256" key="7">
    <source>
        <dbReference type="ARBA" id="ARBA00022989"/>
    </source>
</evidence>
<dbReference type="Gene3D" id="3.40.190.10">
    <property type="entry name" value="Periplasmic binding protein-like II"/>
    <property type="match status" value="2"/>
</dbReference>
<dbReference type="CDD" id="cd13686">
    <property type="entry name" value="GluR_Plant"/>
    <property type="match status" value="1"/>
</dbReference>
<dbReference type="SMART" id="SM00079">
    <property type="entry name" value="PBPe"/>
    <property type="match status" value="1"/>
</dbReference>
<dbReference type="InterPro" id="IPR019594">
    <property type="entry name" value="Glu/Gly-bd"/>
</dbReference>
<dbReference type="FunFam" id="1.10.287.70:FF:000037">
    <property type="entry name" value="Glutamate receptor"/>
    <property type="match status" value="1"/>
</dbReference>
<evidence type="ECO:0000256" key="3">
    <source>
        <dbReference type="ARBA" id="ARBA00011095"/>
    </source>
</evidence>
<evidence type="ECO:0000256" key="5">
    <source>
        <dbReference type="ARBA" id="ARBA00022692"/>
    </source>
</evidence>
<feature type="transmembrane region" description="Helical" evidence="17">
    <location>
        <begin position="589"/>
        <end position="609"/>
    </location>
</feature>
<dbReference type="PANTHER" id="PTHR34836">
    <property type="entry name" value="OS06G0188250 PROTEIN"/>
    <property type="match status" value="1"/>
</dbReference>
<dbReference type="InterPro" id="IPR001828">
    <property type="entry name" value="ANF_lig-bd_rcpt"/>
</dbReference>
<comment type="function">
    <text evidence="15">Glutamate-gated receptor that probably acts as non-selective cation channel.</text>
</comment>